<dbReference type="InterPro" id="IPR005135">
    <property type="entry name" value="Endo/exonuclease/phosphatase"/>
</dbReference>
<dbReference type="Proteomes" id="UP000249056">
    <property type="component" value="Unassembled WGS sequence"/>
</dbReference>
<feature type="compositionally biased region" description="Polar residues" evidence="1">
    <location>
        <begin position="1439"/>
        <end position="1450"/>
    </location>
</feature>
<evidence type="ECO:0000259" key="2">
    <source>
        <dbReference type="PROSITE" id="PS50879"/>
    </source>
</evidence>
<dbReference type="PANTHER" id="PTHR33481">
    <property type="entry name" value="REVERSE TRANSCRIPTASE"/>
    <property type="match status" value="1"/>
</dbReference>
<feature type="compositionally biased region" description="Basic and acidic residues" evidence="1">
    <location>
        <begin position="89"/>
        <end position="101"/>
    </location>
</feature>
<gene>
    <name evidence="3" type="ORF">DID88_003731</name>
</gene>
<name>A0A395IVH3_9HELO</name>
<evidence type="ECO:0000313" key="3">
    <source>
        <dbReference type="EMBL" id="RAL63688.1"/>
    </source>
</evidence>
<dbReference type="SUPFAM" id="SSF53098">
    <property type="entry name" value="Ribonuclease H-like"/>
    <property type="match status" value="1"/>
</dbReference>
<dbReference type="PANTHER" id="PTHR33481:SF1">
    <property type="entry name" value="ENDONUCLEASE_EXONUCLEASE_PHOSPHATASE DOMAIN-CONTAINING PROTEIN-RELATED"/>
    <property type="match status" value="1"/>
</dbReference>
<dbReference type="InterPro" id="IPR012337">
    <property type="entry name" value="RNaseH-like_sf"/>
</dbReference>
<feature type="compositionally biased region" description="Basic and acidic residues" evidence="1">
    <location>
        <begin position="858"/>
        <end position="872"/>
    </location>
</feature>
<accession>A0A395IVH3</accession>
<organism evidence="3 4">
    <name type="scientific">Monilinia fructigena</name>
    <dbReference type="NCBI Taxonomy" id="38457"/>
    <lineage>
        <taxon>Eukaryota</taxon>
        <taxon>Fungi</taxon>
        <taxon>Dikarya</taxon>
        <taxon>Ascomycota</taxon>
        <taxon>Pezizomycotina</taxon>
        <taxon>Leotiomycetes</taxon>
        <taxon>Helotiales</taxon>
        <taxon>Sclerotiniaceae</taxon>
        <taxon>Monilinia</taxon>
    </lineage>
</organism>
<feature type="region of interest" description="Disordered" evidence="1">
    <location>
        <begin position="386"/>
        <end position="413"/>
    </location>
</feature>
<feature type="compositionally biased region" description="Low complexity" evidence="1">
    <location>
        <begin position="838"/>
        <end position="850"/>
    </location>
</feature>
<feature type="region of interest" description="Disordered" evidence="1">
    <location>
        <begin position="1"/>
        <end position="41"/>
    </location>
</feature>
<dbReference type="PROSITE" id="PS50879">
    <property type="entry name" value="RNASE_H_1"/>
    <property type="match status" value="1"/>
</dbReference>
<dbReference type="SUPFAM" id="SSF56219">
    <property type="entry name" value="DNase I-like"/>
    <property type="match status" value="1"/>
</dbReference>
<dbReference type="GO" id="GO:0003676">
    <property type="term" value="F:nucleic acid binding"/>
    <property type="evidence" value="ECO:0007669"/>
    <property type="project" value="InterPro"/>
</dbReference>
<feature type="region of interest" description="Disordered" evidence="1">
    <location>
        <begin position="912"/>
        <end position="938"/>
    </location>
</feature>
<sequence>MIANADTHTRERTAVSPTPFQSIGVPYGTAPIPPVTNPTGSPALETVLDRLERMEREAALRRLVFGNFAATIEELRTQFAGGTQGARPGDPKRIKSREPHHSGGQPHRSQERASGALEEKTDLRIYARAEPGSLLVRDQPFLIREAIVKAVPQIVAKDIPRLWATPTGWAVKPSTKAVYDLILKESNAIAICRATRCTTLERVEKWSTYRLAHVPNVLTGLLDNQLVTADIVSKEAEIQTGSKPVSCHHTQSSGPTSVWYVSFKKEVRSFTLFGSSGYSRLSVKKKSMELHNPGCQEFCNSFHCRAPSKCNNCGVATAKHQGAQGAACTAPPRCAGCYGPFPAGHKHCAAAPKKVDGKFVRPTARQLGEIRRQQLATQKACELAAKRQQERTSKDGVQVTASEDEMSSIPRQQHGPRCNHFPYPIFMLENGAERCSEDCAIIRANGLKVAWANVGRSGPAHLALLQLAFEEQADVVCIQEPSAYPGTRTQNHPAYECYAPVDAWEQVQAAEREAERPRTMSYTRKAAGLTTQQRRNGTDRDIVWLEVNGFHIVNIYREPNTRHMIDYIISLQIPPNFLIGGDFNAKHDMFEPGIHSSNQGSLLAAWSLSSGADFIGDPGEPTHRAGHTIDLTFSNIPFAETKVRHDLDSGSDHFTLVTLIPGRGQQTNANTGYRVAEDSLERFAHIINSEVPLLPRPASAQGPGDLDDVARLLTILFQNAIKAVGKKAQNAARSAPWWTPACAELHASYAKARQRSEPDQERKRRIMLSTIRNAKRDYWRRIIDNAAEDADLYKVVGWHKLSPSLKAPPLVVDGISIESTREKAEALFGKSATSIQRLGRSGLRSPRGGSAATDAPVDDGHLARRDREERQGGDAGYTGRAGRVRCAATQKAFGTDAKAGLAYGAAPANQLVPSGSQGQGPAGGHGFKVSGKQRSHARARYTPDYEMGRYEQSGLCAGEAGNDTPLAETETQAHLASQYRRSLSSAQHVSERASKALKVARHIKGLAGVKFGPPAASLRKAVITCVQSSLLYGSEIWYGGRPKPSAAAGYNRNQLVSTKLGPLIDKVNKIIILAALPSSTPAYASRSGLGLLTPPIRWTDPTEGRTKEAAAEHFNAWWSQLGRDTITVFSDGTEQYKDGAKLVGYGYAVYRGQTLARTGSGAINSISHVFDAEAIGALKGLQCALDILQPTDERIWMCIDSTSVIWCMRANASNTSQWAFLECHTLIDRYKVGIKWSPGHMGIEGNEAADELANTGANEGRTDDDRSAEPTISGIGTTAKALADIATSDWWSQCHPGLSASYRRWKLGYSVTEPPELRLPRTVLHRLLATRTAHGDFAQYHRRFGHTEAELTCLCGFEKAPDHLVFCEISQRKFHAWPARPERPPSRPEEGRRYLSALLAHPELFENFLAVTQYFAINARAQRTRDQTISGGSHMSYGSPRQNRHSLTAT</sequence>
<dbReference type="Gene3D" id="3.60.10.10">
    <property type="entry name" value="Endonuclease/exonuclease/phosphatase"/>
    <property type="match status" value="1"/>
</dbReference>
<dbReference type="Pfam" id="PF00075">
    <property type="entry name" value="RNase_H"/>
    <property type="match status" value="1"/>
</dbReference>
<reference evidence="3 4" key="1">
    <citation type="submission" date="2018-06" db="EMBL/GenBank/DDBJ databases">
        <title>Genome Sequence of the Brown Rot Fungal Pathogen Monilinia fructigena.</title>
        <authorList>
            <person name="Landi L."/>
            <person name="De Miccolis Angelini R.M."/>
            <person name="Pollastro S."/>
            <person name="Abate D."/>
            <person name="Faretra F."/>
            <person name="Romanazzi G."/>
        </authorList>
    </citation>
    <scope>NUCLEOTIDE SEQUENCE [LARGE SCALE GENOMIC DNA]</scope>
    <source>
        <strain evidence="3 4">Mfrg269</strain>
    </source>
</reference>
<evidence type="ECO:0000313" key="4">
    <source>
        <dbReference type="Proteomes" id="UP000249056"/>
    </source>
</evidence>
<feature type="domain" description="RNase H type-1" evidence="2">
    <location>
        <begin position="1129"/>
        <end position="1258"/>
    </location>
</feature>
<evidence type="ECO:0000256" key="1">
    <source>
        <dbReference type="SAM" id="MobiDB-lite"/>
    </source>
</evidence>
<proteinExistence type="predicted"/>
<feature type="region of interest" description="Disordered" evidence="1">
    <location>
        <begin position="838"/>
        <end position="879"/>
    </location>
</feature>
<dbReference type="Pfam" id="PF14529">
    <property type="entry name" value="Exo_endo_phos_2"/>
    <property type="match status" value="1"/>
</dbReference>
<dbReference type="EMBL" id="QKRW01000018">
    <property type="protein sequence ID" value="RAL63688.1"/>
    <property type="molecule type" value="Genomic_DNA"/>
</dbReference>
<keyword evidence="4" id="KW-1185">Reference proteome</keyword>
<dbReference type="Gene3D" id="3.30.420.10">
    <property type="entry name" value="Ribonuclease H-like superfamily/Ribonuclease H"/>
    <property type="match status" value="1"/>
</dbReference>
<dbReference type="InterPro" id="IPR036691">
    <property type="entry name" value="Endo/exonu/phosph_ase_sf"/>
</dbReference>
<comment type="caution">
    <text evidence="3">The sequence shown here is derived from an EMBL/GenBank/DDBJ whole genome shotgun (WGS) entry which is preliminary data.</text>
</comment>
<protein>
    <recommendedName>
        <fullName evidence="2">RNase H type-1 domain-containing protein</fullName>
    </recommendedName>
</protein>
<feature type="region of interest" description="Disordered" evidence="1">
    <location>
        <begin position="79"/>
        <end position="117"/>
    </location>
</feature>
<dbReference type="GO" id="GO:0004523">
    <property type="term" value="F:RNA-DNA hybrid ribonuclease activity"/>
    <property type="evidence" value="ECO:0007669"/>
    <property type="project" value="InterPro"/>
</dbReference>
<dbReference type="InterPro" id="IPR002156">
    <property type="entry name" value="RNaseH_domain"/>
</dbReference>
<dbReference type="InterPro" id="IPR036397">
    <property type="entry name" value="RNaseH_sf"/>
</dbReference>
<feature type="region of interest" description="Disordered" evidence="1">
    <location>
        <begin position="1426"/>
        <end position="1450"/>
    </location>
</feature>
<dbReference type="CDD" id="cd09276">
    <property type="entry name" value="Rnase_HI_RT_non_LTR"/>
    <property type="match status" value="1"/>
</dbReference>
<feature type="compositionally biased region" description="Gly residues" evidence="1">
    <location>
        <begin position="917"/>
        <end position="926"/>
    </location>
</feature>